<dbReference type="RefSeq" id="WP_095525533.1">
    <property type="nucleotide sequence ID" value="NZ_MDUX01000056.1"/>
</dbReference>
<evidence type="ECO:0000256" key="5">
    <source>
        <dbReference type="ARBA" id="ARBA00022617"/>
    </source>
</evidence>
<evidence type="ECO:0000256" key="7">
    <source>
        <dbReference type="ARBA" id="ARBA00022723"/>
    </source>
</evidence>
<dbReference type="GO" id="GO:0046872">
    <property type="term" value="F:metal ion binding"/>
    <property type="evidence" value="ECO:0007669"/>
    <property type="project" value="UniProtKB-KW"/>
</dbReference>
<evidence type="ECO:0000313" key="18">
    <source>
        <dbReference type="Proteomes" id="UP000623509"/>
    </source>
</evidence>
<dbReference type="GO" id="GO:0009055">
    <property type="term" value="F:electron transfer activity"/>
    <property type="evidence" value="ECO:0007669"/>
    <property type="project" value="InterPro"/>
</dbReference>
<dbReference type="GO" id="GO:0020037">
    <property type="term" value="F:heme binding"/>
    <property type="evidence" value="ECO:0007669"/>
    <property type="project" value="TreeGrafter"/>
</dbReference>
<reference evidence="15 18" key="1">
    <citation type="submission" date="2016-08" db="EMBL/GenBank/DDBJ databases">
        <title>Candidatus Dactylopiibacterium carminicum genome sequence.</title>
        <authorList>
            <person name="Ramirez-Puebla S.T."/>
            <person name="Ormeno-Orrillo E."/>
            <person name="Vera-Ponce De Leon A."/>
            <person name="Luis L."/>
            <person name="Sanchez-Flores A."/>
            <person name="Monica R."/>
            <person name="Martinez-Romero E."/>
        </authorList>
    </citation>
    <scope>NUCLEOTIDE SEQUENCE [LARGE SCALE GENOMIC DNA]</scope>
    <source>
        <strain evidence="15">END1</strain>
    </source>
</reference>
<comment type="similarity">
    <text evidence="12">Belongs to the cytochrome b561 family.</text>
</comment>
<dbReference type="InterPro" id="IPR016174">
    <property type="entry name" value="Di-haem_cyt_TM"/>
</dbReference>
<dbReference type="InterPro" id="IPR011577">
    <property type="entry name" value="Cyt_b561_bac/Ni-Hgenase"/>
</dbReference>
<evidence type="ECO:0000256" key="2">
    <source>
        <dbReference type="ARBA" id="ARBA00004651"/>
    </source>
</evidence>
<keyword evidence="3" id="KW-0813">Transport</keyword>
<keyword evidence="18" id="KW-1185">Reference proteome</keyword>
<dbReference type="EMBL" id="MDUX01000056">
    <property type="protein sequence ID" value="KAF7598273.1"/>
    <property type="molecule type" value="Genomic_DNA"/>
</dbReference>
<keyword evidence="8" id="KW-0249">Electron transport</keyword>
<keyword evidence="7" id="KW-0479">Metal-binding</keyword>
<dbReference type="AlphaFoldDB" id="A0A272EP95"/>
<feature type="transmembrane region" description="Helical" evidence="13">
    <location>
        <begin position="128"/>
        <end position="150"/>
    </location>
</feature>
<evidence type="ECO:0000256" key="12">
    <source>
        <dbReference type="ARBA" id="ARBA00037975"/>
    </source>
</evidence>
<gene>
    <name evidence="15" type="ORF">BGI27_14315</name>
    <name evidence="16" type="ORF">CGU29_13720</name>
</gene>
<feature type="transmembrane region" description="Helical" evidence="13">
    <location>
        <begin position="47"/>
        <end position="66"/>
    </location>
</feature>
<dbReference type="InterPro" id="IPR052168">
    <property type="entry name" value="Cytochrome_b561_oxidase"/>
</dbReference>
<evidence type="ECO:0000313" key="16">
    <source>
        <dbReference type="EMBL" id="PAS91929.1"/>
    </source>
</evidence>
<dbReference type="PANTHER" id="PTHR30529">
    <property type="entry name" value="CYTOCHROME B561"/>
    <property type="match status" value="1"/>
</dbReference>
<dbReference type="Proteomes" id="UP000623509">
    <property type="component" value="Unassembled WGS sequence"/>
</dbReference>
<evidence type="ECO:0000256" key="9">
    <source>
        <dbReference type="ARBA" id="ARBA00022989"/>
    </source>
</evidence>
<evidence type="ECO:0000313" key="15">
    <source>
        <dbReference type="EMBL" id="KAF7598273.1"/>
    </source>
</evidence>
<dbReference type="OrthoDB" id="8536275at2"/>
<reference evidence="16 17" key="2">
    <citation type="submission" date="2017-07" db="EMBL/GenBank/DDBJ databases">
        <title>Candidatus Dactylopiibacterium carminicum, a nitrogen-fixing symbiont of the cochineal insect Dactylopius coccus and Dactylopius opuntiae (Hemiptera: Coccoidea: Dactylopiidae).</title>
        <authorList>
            <person name="Vera A."/>
        </authorList>
    </citation>
    <scope>NUCLEOTIDE SEQUENCE [LARGE SCALE GENOMIC DNA]</scope>
    <source>
        <strain evidence="16 17">NFDCM</strain>
    </source>
</reference>
<dbReference type="EMBL" id="NMRN01000053">
    <property type="protein sequence ID" value="PAS91929.1"/>
    <property type="molecule type" value="Genomic_DNA"/>
</dbReference>
<sequence>MQPVRHHLAIRVLHWAVAVMVIAALAMSTFIMSQIPDEDPEKMASALRHMSVGLLICIGTLVRLFWRRRVKRLPSLSSGMPWADVLAGIVHRGLDVLVLTMIISGIAMAVQLRLPLMALRGEPFPSEIVSLFAFTVHVVGAFVLTGALLMHIGGALYHQFILKDGLLSRMGFDLPLNRPRFTRHFEALSWQPSGGVYE</sequence>
<name>A0A272EP95_9RHOO</name>
<evidence type="ECO:0000256" key="1">
    <source>
        <dbReference type="ARBA" id="ARBA00001970"/>
    </source>
</evidence>
<evidence type="ECO:0000313" key="17">
    <source>
        <dbReference type="Proteomes" id="UP000216107"/>
    </source>
</evidence>
<keyword evidence="10" id="KW-0408">Iron</keyword>
<keyword evidence="11 13" id="KW-0472">Membrane</keyword>
<proteinExistence type="inferred from homology"/>
<feature type="transmembrane region" description="Helical" evidence="13">
    <location>
        <begin position="96"/>
        <end position="116"/>
    </location>
</feature>
<comment type="subcellular location">
    <subcellularLocation>
        <location evidence="2">Cell membrane</location>
        <topology evidence="2">Multi-pass membrane protein</topology>
    </subcellularLocation>
</comment>
<accession>A0A272EP95</accession>
<dbReference type="GO" id="GO:0005886">
    <property type="term" value="C:plasma membrane"/>
    <property type="evidence" value="ECO:0007669"/>
    <property type="project" value="UniProtKB-SubCell"/>
</dbReference>
<keyword evidence="9 13" id="KW-1133">Transmembrane helix</keyword>
<comment type="cofactor">
    <cofactor evidence="1">
        <name>heme b</name>
        <dbReference type="ChEBI" id="CHEBI:60344"/>
    </cofactor>
</comment>
<dbReference type="PANTHER" id="PTHR30529:SF1">
    <property type="entry name" value="CYTOCHROME B561 HOMOLOG 2"/>
    <property type="match status" value="1"/>
</dbReference>
<evidence type="ECO:0000256" key="8">
    <source>
        <dbReference type="ARBA" id="ARBA00022982"/>
    </source>
</evidence>
<evidence type="ECO:0000256" key="13">
    <source>
        <dbReference type="SAM" id="Phobius"/>
    </source>
</evidence>
<keyword evidence="4" id="KW-1003">Cell membrane</keyword>
<keyword evidence="6 13" id="KW-0812">Transmembrane</keyword>
<protein>
    <submittedName>
        <fullName evidence="15 16">Cytochrome B</fullName>
    </submittedName>
</protein>
<evidence type="ECO:0000256" key="10">
    <source>
        <dbReference type="ARBA" id="ARBA00023004"/>
    </source>
</evidence>
<dbReference type="SUPFAM" id="SSF81342">
    <property type="entry name" value="Transmembrane di-heme cytochromes"/>
    <property type="match status" value="1"/>
</dbReference>
<feature type="domain" description="Cytochrome b561 bacterial/Ni-hydrogenase" evidence="14">
    <location>
        <begin position="5"/>
        <end position="170"/>
    </location>
</feature>
<comment type="caution">
    <text evidence="16">The sequence shown here is derived from an EMBL/GenBank/DDBJ whole genome shotgun (WGS) entry which is preliminary data.</text>
</comment>
<evidence type="ECO:0000256" key="11">
    <source>
        <dbReference type="ARBA" id="ARBA00023136"/>
    </source>
</evidence>
<dbReference type="GO" id="GO:0022904">
    <property type="term" value="P:respiratory electron transport chain"/>
    <property type="evidence" value="ECO:0007669"/>
    <property type="project" value="InterPro"/>
</dbReference>
<dbReference type="Pfam" id="PF01292">
    <property type="entry name" value="Ni_hydr_CYTB"/>
    <property type="match status" value="1"/>
</dbReference>
<feature type="transmembrane region" description="Helical" evidence="13">
    <location>
        <begin position="12"/>
        <end position="35"/>
    </location>
</feature>
<evidence type="ECO:0000259" key="14">
    <source>
        <dbReference type="Pfam" id="PF01292"/>
    </source>
</evidence>
<evidence type="ECO:0000256" key="3">
    <source>
        <dbReference type="ARBA" id="ARBA00022448"/>
    </source>
</evidence>
<evidence type="ECO:0000256" key="6">
    <source>
        <dbReference type="ARBA" id="ARBA00022692"/>
    </source>
</evidence>
<organism evidence="16 17">
    <name type="scientific">Candidatus Dactylopiibacterium carminicum</name>
    <dbReference type="NCBI Taxonomy" id="857335"/>
    <lineage>
        <taxon>Bacteria</taxon>
        <taxon>Pseudomonadati</taxon>
        <taxon>Pseudomonadota</taxon>
        <taxon>Betaproteobacteria</taxon>
        <taxon>Rhodocyclales</taxon>
        <taxon>Rhodocyclaceae</taxon>
        <taxon>Candidatus Dactylopiibacterium</taxon>
    </lineage>
</organism>
<dbReference type="Proteomes" id="UP000216107">
    <property type="component" value="Unassembled WGS sequence"/>
</dbReference>
<evidence type="ECO:0000256" key="4">
    <source>
        <dbReference type="ARBA" id="ARBA00022475"/>
    </source>
</evidence>
<keyword evidence="5" id="KW-0349">Heme</keyword>